<reference evidence="1 2" key="1">
    <citation type="submission" date="2024-08" db="EMBL/GenBank/DDBJ databases">
        <title>Insights into the chromosomal genome structure of Flemingia macrophylla.</title>
        <authorList>
            <person name="Ding Y."/>
            <person name="Zhao Y."/>
            <person name="Bi W."/>
            <person name="Wu M."/>
            <person name="Zhao G."/>
            <person name="Gong Y."/>
            <person name="Li W."/>
            <person name="Zhang P."/>
        </authorList>
    </citation>
    <scope>NUCLEOTIDE SEQUENCE [LARGE SCALE GENOMIC DNA]</scope>
    <source>
        <strain evidence="1">DYQJB</strain>
        <tissue evidence="1">Leaf</tissue>
    </source>
</reference>
<sequence>MHCHSSDAVLLPPMCTHSAFWLWATGSYLLAKVLKATDEVIYERTHNIVS</sequence>
<organism evidence="1 2">
    <name type="scientific">Flemingia macrophylla</name>
    <dbReference type="NCBI Taxonomy" id="520843"/>
    <lineage>
        <taxon>Eukaryota</taxon>
        <taxon>Viridiplantae</taxon>
        <taxon>Streptophyta</taxon>
        <taxon>Embryophyta</taxon>
        <taxon>Tracheophyta</taxon>
        <taxon>Spermatophyta</taxon>
        <taxon>Magnoliopsida</taxon>
        <taxon>eudicotyledons</taxon>
        <taxon>Gunneridae</taxon>
        <taxon>Pentapetalae</taxon>
        <taxon>rosids</taxon>
        <taxon>fabids</taxon>
        <taxon>Fabales</taxon>
        <taxon>Fabaceae</taxon>
        <taxon>Papilionoideae</taxon>
        <taxon>50 kb inversion clade</taxon>
        <taxon>NPAAA clade</taxon>
        <taxon>indigoferoid/millettioid clade</taxon>
        <taxon>Phaseoleae</taxon>
        <taxon>Flemingia</taxon>
    </lineage>
</organism>
<dbReference type="EMBL" id="JBGMDY010000003">
    <property type="protein sequence ID" value="KAL2342229.1"/>
    <property type="molecule type" value="Genomic_DNA"/>
</dbReference>
<name>A0ABD1N297_9FABA</name>
<evidence type="ECO:0000313" key="2">
    <source>
        <dbReference type="Proteomes" id="UP001603857"/>
    </source>
</evidence>
<comment type="caution">
    <text evidence="1">The sequence shown here is derived from an EMBL/GenBank/DDBJ whole genome shotgun (WGS) entry which is preliminary data.</text>
</comment>
<dbReference type="PANTHER" id="PTHR34368">
    <property type="entry name" value="OS01G0962200 PROTEIN"/>
    <property type="match status" value="1"/>
</dbReference>
<proteinExistence type="predicted"/>
<keyword evidence="2" id="KW-1185">Reference proteome</keyword>
<dbReference type="PANTHER" id="PTHR34368:SF1">
    <property type="entry name" value="OS01G0962200 PROTEIN"/>
    <property type="match status" value="1"/>
</dbReference>
<dbReference type="Proteomes" id="UP001603857">
    <property type="component" value="Unassembled WGS sequence"/>
</dbReference>
<dbReference type="AlphaFoldDB" id="A0ABD1N297"/>
<accession>A0ABD1N297</accession>
<gene>
    <name evidence="1" type="ORF">Fmac_010169</name>
</gene>
<evidence type="ECO:0000313" key="1">
    <source>
        <dbReference type="EMBL" id="KAL2342229.1"/>
    </source>
</evidence>
<protein>
    <submittedName>
        <fullName evidence="1">Uncharacterized protein</fullName>
    </submittedName>
</protein>